<evidence type="ECO:0000313" key="3">
    <source>
        <dbReference type="Proteomes" id="UP000664940"/>
    </source>
</evidence>
<dbReference type="EMBL" id="JABVXQ010000012">
    <property type="protein sequence ID" value="KAF6084289.1"/>
    <property type="molecule type" value="Genomic_DNA"/>
</dbReference>
<accession>A0A834DLJ7</accession>
<dbReference type="AlphaFoldDB" id="A0A834DLJ7"/>
<gene>
    <name evidence="2" type="ORF">HJG60_008566</name>
</gene>
<evidence type="ECO:0008006" key="4">
    <source>
        <dbReference type="Google" id="ProtNLM"/>
    </source>
</evidence>
<keyword evidence="1" id="KW-0732">Signal</keyword>
<sequence>MLVIKLTQICLLILFMLRKKWLHCFDSVGKEINLSSVPGPHRSYLKSICFLLPPPFFFVMNSLCLKQTHTTWHRCYSAAQHECVGGLCSGEAVIVSAPKLRQWNPCRTGSFQGRGLSQRIHI</sequence>
<proteinExistence type="predicted"/>
<organism evidence="2 3">
    <name type="scientific">Phyllostomus discolor</name>
    <name type="common">pale spear-nosed bat</name>
    <dbReference type="NCBI Taxonomy" id="89673"/>
    <lineage>
        <taxon>Eukaryota</taxon>
        <taxon>Metazoa</taxon>
        <taxon>Chordata</taxon>
        <taxon>Craniata</taxon>
        <taxon>Vertebrata</taxon>
        <taxon>Euteleostomi</taxon>
        <taxon>Mammalia</taxon>
        <taxon>Eutheria</taxon>
        <taxon>Laurasiatheria</taxon>
        <taxon>Chiroptera</taxon>
        <taxon>Yangochiroptera</taxon>
        <taxon>Phyllostomidae</taxon>
        <taxon>Phyllostominae</taxon>
        <taxon>Phyllostomus</taxon>
    </lineage>
</organism>
<feature type="signal peptide" evidence="1">
    <location>
        <begin position="1"/>
        <end position="24"/>
    </location>
</feature>
<name>A0A834DLJ7_9CHIR</name>
<protein>
    <recommendedName>
        <fullName evidence="4">Secreted protein</fullName>
    </recommendedName>
</protein>
<comment type="caution">
    <text evidence="2">The sequence shown here is derived from an EMBL/GenBank/DDBJ whole genome shotgun (WGS) entry which is preliminary data.</text>
</comment>
<evidence type="ECO:0000313" key="2">
    <source>
        <dbReference type="EMBL" id="KAF6084289.1"/>
    </source>
</evidence>
<evidence type="ECO:0000256" key="1">
    <source>
        <dbReference type="SAM" id="SignalP"/>
    </source>
</evidence>
<reference evidence="2 3" key="1">
    <citation type="journal article" date="2020" name="Nature">
        <title>Six reference-quality genomes reveal evolution of bat adaptations.</title>
        <authorList>
            <person name="Jebb D."/>
            <person name="Huang Z."/>
            <person name="Pippel M."/>
            <person name="Hughes G.M."/>
            <person name="Lavrichenko K."/>
            <person name="Devanna P."/>
            <person name="Winkler S."/>
            <person name="Jermiin L.S."/>
            <person name="Skirmuntt E.C."/>
            <person name="Katzourakis A."/>
            <person name="Burkitt-Gray L."/>
            <person name="Ray D.A."/>
            <person name="Sullivan K.A.M."/>
            <person name="Roscito J.G."/>
            <person name="Kirilenko B.M."/>
            <person name="Davalos L.M."/>
            <person name="Corthals A.P."/>
            <person name="Power M.L."/>
            <person name="Jones G."/>
            <person name="Ransome R.D."/>
            <person name="Dechmann D.K.N."/>
            <person name="Locatelli A.G."/>
            <person name="Puechmaille S.J."/>
            <person name="Fedrigo O."/>
            <person name="Jarvis E.D."/>
            <person name="Hiller M."/>
            <person name="Vernes S.C."/>
            <person name="Myers E.W."/>
            <person name="Teeling E.C."/>
        </authorList>
    </citation>
    <scope>NUCLEOTIDE SEQUENCE [LARGE SCALE GENOMIC DNA]</scope>
    <source>
        <strain evidence="2">Bat1K_MPI-CBG_1</strain>
    </source>
</reference>
<feature type="chain" id="PRO_5032407387" description="Secreted protein" evidence="1">
    <location>
        <begin position="25"/>
        <end position="122"/>
    </location>
</feature>
<dbReference type="Proteomes" id="UP000664940">
    <property type="component" value="Unassembled WGS sequence"/>
</dbReference>